<sequence length="433" mass="49401">MERKRGSIPSARARKRGKRGKEKVDDIESQELGPSFADLPFPITTDILLRLSTKPILICKCVCRTWNKLISDPHFTKMHFERSSTGYLIRTCDPKLISRTMYLLEDEPLELDSECNNSLKLEPTLKLPLRGAKLDLDKRGTTDGLLVCKPKDHKFDVANSCNGFVCLCDPINKDPLLVCNPVTGEFIRLPKVPTSSKITQRAVCSGIGLQPKTNKYKVVRIGDFNEIKATFIEINVVGTPTWRIVGARRIILVGRLEHPTFLNETLHWIMFEDRKFSILCFNFETEKLHFIYFPSSRFLVKGILHKECISMGTLRDSLYVCNASSPSSMQVWIMKKYDNTVSWTLAFTLSREPHRGISVFWLVKHFEKGTAILDYHSKKGFTYYDPETNRSKKFLVCGTEEKLLEVIPHIPSLISLKDVAKGKNVKVLNVNSQ</sequence>
<protein>
    <recommendedName>
        <fullName evidence="2">F-box domain-containing protein</fullName>
    </recommendedName>
</protein>
<dbReference type="AlphaFoldDB" id="A0A2Z6MU07"/>
<dbReference type="InterPro" id="IPR001810">
    <property type="entry name" value="F-box_dom"/>
</dbReference>
<feature type="domain" description="F-box" evidence="2">
    <location>
        <begin position="33"/>
        <end position="83"/>
    </location>
</feature>
<dbReference type="Gene3D" id="1.20.1280.50">
    <property type="match status" value="1"/>
</dbReference>
<feature type="compositionally biased region" description="Basic residues" evidence="1">
    <location>
        <begin position="12"/>
        <end position="21"/>
    </location>
</feature>
<evidence type="ECO:0000313" key="3">
    <source>
        <dbReference type="EMBL" id="GAU35596.1"/>
    </source>
</evidence>
<proteinExistence type="predicted"/>
<dbReference type="InterPro" id="IPR017451">
    <property type="entry name" value="F-box-assoc_interact_dom"/>
</dbReference>
<gene>
    <name evidence="3" type="ORF">TSUD_295320</name>
</gene>
<reference evidence="4" key="1">
    <citation type="journal article" date="2017" name="Front. Plant Sci.">
        <title>Climate Clever Clovers: New Paradigm to Reduce the Environmental Footprint of Ruminants by Breeding Low Methanogenic Forages Utilizing Haplotype Variation.</title>
        <authorList>
            <person name="Kaur P."/>
            <person name="Appels R."/>
            <person name="Bayer P.E."/>
            <person name="Keeble-Gagnere G."/>
            <person name="Wang J."/>
            <person name="Hirakawa H."/>
            <person name="Shirasawa K."/>
            <person name="Vercoe P."/>
            <person name="Stefanova K."/>
            <person name="Durmic Z."/>
            <person name="Nichols P."/>
            <person name="Revell C."/>
            <person name="Isobe S.N."/>
            <person name="Edwards D."/>
            <person name="Erskine W."/>
        </authorList>
    </citation>
    <scope>NUCLEOTIDE SEQUENCE [LARGE SCALE GENOMIC DNA]</scope>
    <source>
        <strain evidence="4">cv. Daliak</strain>
    </source>
</reference>
<dbReference type="InterPro" id="IPR036047">
    <property type="entry name" value="F-box-like_dom_sf"/>
</dbReference>
<feature type="region of interest" description="Disordered" evidence="1">
    <location>
        <begin position="1"/>
        <end position="27"/>
    </location>
</feature>
<dbReference type="Proteomes" id="UP000242715">
    <property type="component" value="Unassembled WGS sequence"/>
</dbReference>
<dbReference type="NCBIfam" id="TIGR01640">
    <property type="entry name" value="F_box_assoc_1"/>
    <property type="match status" value="1"/>
</dbReference>
<dbReference type="SUPFAM" id="SSF81383">
    <property type="entry name" value="F-box domain"/>
    <property type="match status" value="1"/>
</dbReference>
<evidence type="ECO:0000259" key="2">
    <source>
        <dbReference type="PROSITE" id="PS50181"/>
    </source>
</evidence>
<evidence type="ECO:0000256" key="1">
    <source>
        <dbReference type="SAM" id="MobiDB-lite"/>
    </source>
</evidence>
<dbReference type="PANTHER" id="PTHR31672">
    <property type="entry name" value="BNACNNG10540D PROTEIN"/>
    <property type="match status" value="1"/>
</dbReference>
<dbReference type="PROSITE" id="PS50181">
    <property type="entry name" value="FBOX"/>
    <property type="match status" value="1"/>
</dbReference>
<dbReference type="InterPro" id="IPR006527">
    <property type="entry name" value="F-box-assoc_dom_typ1"/>
</dbReference>
<dbReference type="EMBL" id="DF973596">
    <property type="protein sequence ID" value="GAU35596.1"/>
    <property type="molecule type" value="Genomic_DNA"/>
</dbReference>
<organism evidence="3 4">
    <name type="scientific">Trifolium subterraneum</name>
    <name type="common">Subterranean clover</name>
    <dbReference type="NCBI Taxonomy" id="3900"/>
    <lineage>
        <taxon>Eukaryota</taxon>
        <taxon>Viridiplantae</taxon>
        <taxon>Streptophyta</taxon>
        <taxon>Embryophyta</taxon>
        <taxon>Tracheophyta</taxon>
        <taxon>Spermatophyta</taxon>
        <taxon>Magnoliopsida</taxon>
        <taxon>eudicotyledons</taxon>
        <taxon>Gunneridae</taxon>
        <taxon>Pentapetalae</taxon>
        <taxon>rosids</taxon>
        <taxon>fabids</taxon>
        <taxon>Fabales</taxon>
        <taxon>Fabaceae</taxon>
        <taxon>Papilionoideae</taxon>
        <taxon>50 kb inversion clade</taxon>
        <taxon>NPAAA clade</taxon>
        <taxon>Hologalegina</taxon>
        <taxon>IRL clade</taxon>
        <taxon>Trifolieae</taxon>
        <taxon>Trifolium</taxon>
    </lineage>
</organism>
<keyword evidence="4" id="KW-1185">Reference proteome</keyword>
<accession>A0A2Z6MU07</accession>
<dbReference type="PANTHER" id="PTHR31672:SF13">
    <property type="entry name" value="F-BOX PROTEIN CPR30-LIKE"/>
    <property type="match status" value="1"/>
</dbReference>
<dbReference type="Pfam" id="PF00646">
    <property type="entry name" value="F-box"/>
    <property type="match status" value="1"/>
</dbReference>
<dbReference type="Pfam" id="PF07734">
    <property type="entry name" value="FBA_1"/>
    <property type="match status" value="1"/>
</dbReference>
<dbReference type="SMART" id="SM00256">
    <property type="entry name" value="FBOX"/>
    <property type="match status" value="1"/>
</dbReference>
<evidence type="ECO:0000313" key="4">
    <source>
        <dbReference type="Proteomes" id="UP000242715"/>
    </source>
</evidence>
<dbReference type="OrthoDB" id="610337at2759"/>
<name>A0A2Z6MU07_TRISU</name>
<dbReference type="InterPro" id="IPR050796">
    <property type="entry name" value="SCF_F-box_component"/>
</dbReference>